<protein>
    <submittedName>
        <fullName evidence="11">Variant surface glycoprotein 3175</fullName>
    </submittedName>
</protein>
<dbReference type="AlphaFoldDB" id="M4STC4"/>
<dbReference type="Pfam" id="PF00913">
    <property type="entry name" value="Trypan_glycop"/>
    <property type="match status" value="1"/>
</dbReference>
<dbReference type="InterPro" id="IPR001812">
    <property type="entry name" value="Trypano_VSG_A_N_dom"/>
</dbReference>
<evidence type="ECO:0000256" key="5">
    <source>
        <dbReference type="ARBA" id="ARBA00023180"/>
    </source>
</evidence>
<feature type="region of interest" description="Disordered" evidence="8">
    <location>
        <begin position="355"/>
        <end position="385"/>
    </location>
</feature>
<reference evidence="11" key="1">
    <citation type="submission" date="2013-02" db="EMBL/GenBank/DDBJ databases">
        <authorList>
            <person name="Cross G.A.M."/>
            <person name="Kim H.-S."/>
            <person name="Wickstead B."/>
        </authorList>
    </citation>
    <scope>NUCLEOTIDE SEQUENCE</scope>
    <source>
        <strain evidence="11">Lister 427</strain>
    </source>
</reference>
<feature type="chain" id="PRO_5004057692" evidence="9">
    <location>
        <begin position="25"/>
        <end position="385"/>
    </location>
</feature>
<sequence length="385" mass="40109">MHIITQSIAFTYVAVLMYSQQADASGAALKKAAWTEMCATAKELRAVPEAAAQKLRSQTDAIEVLETTALKMAAVAGAHADAGEALILAAIAAELRSEAQTQLENLKRLRQTALEATANSAAVYGGISEFLTLLTAAQTGTSNGCLAATDGSNVVSDKAGLGDCPIDKAISLTDTSETLTTTFTENGISSLKAADVKDDSTNANKCVLFQNAQAGNDRLFQHGAAFLLAGGTLSVSTAATTLKTGHGQNIKANSTATGAALIKQAHSATLELLKHATTEAEHVGKNKAKELASDSHFAATVVKKLKLIGMKGSDSTLEAYAKSKIKSLLADGGENFGSKWQTLIDTPIYDGKSEEVKTEKASSITSTKRANPIGVVLPDRPQDKI</sequence>
<evidence type="ECO:0000256" key="8">
    <source>
        <dbReference type="SAM" id="MobiDB-lite"/>
    </source>
</evidence>
<keyword evidence="7" id="KW-0175">Coiled coil</keyword>
<evidence type="ECO:0000256" key="9">
    <source>
        <dbReference type="SAM" id="SignalP"/>
    </source>
</evidence>
<evidence type="ECO:0000256" key="3">
    <source>
        <dbReference type="ARBA" id="ARBA00022622"/>
    </source>
</evidence>
<keyword evidence="9" id="KW-0732">Signal</keyword>
<proteinExistence type="predicted"/>
<dbReference type="Gene3D" id="3.90.150.10">
    <property type="entry name" value="Variant Surface Glycoprotein, subunit A domain 1"/>
    <property type="match status" value="1"/>
</dbReference>
<dbReference type="VEuPathDB" id="TriTrypDB:Tb427_000631800"/>
<keyword evidence="5" id="KW-0325">Glycoprotein</keyword>
<accession>M4STC4</accession>
<evidence type="ECO:0000256" key="2">
    <source>
        <dbReference type="ARBA" id="ARBA00022475"/>
    </source>
</evidence>
<evidence type="ECO:0000256" key="6">
    <source>
        <dbReference type="ARBA" id="ARBA00023288"/>
    </source>
</evidence>
<dbReference type="GO" id="GO:0042783">
    <property type="term" value="P:symbiont-mediated evasion of host immune response"/>
    <property type="evidence" value="ECO:0007669"/>
    <property type="project" value="InterPro"/>
</dbReference>
<evidence type="ECO:0000256" key="1">
    <source>
        <dbReference type="ARBA" id="ARBA00004609"/>
    </source>
</evidence>
<dbReference type="EMBL" id="KC611788">
    <property type="protein sequence ID" value="AGH59219.1"/>
    <property type="molecule type" value="Genomic_DNA"/>
</dbReference>
<keyword evidence="4" id="KW-0472">Membrane</keyword>
<keyword evidence="3" id="KW-0336">GPI-anchor</keyword>
<feature type="signal peptide" evidence="9">
    <location>
        <begin position="1"/>
        <end position="24"/>
    </location>
</feature>
<evidence type="ECO:0000313" key="11">
    <source>
        <dbReference type="EMBL" id="AGH59219.1"/>
    </source>
</evidence>
<dbReference type="GO" id="GO:0098552">
    <property type="term" value="C:side of membrane"/>
    <property type="evidence" value="ECO:0007669"/>
    <property type="project" value="UniProtKB-KW"/>
</dbReference>
<evidence type="ECO:0000256" key="7">
    <source>
        <dbReference type="SAM" id="Coils"/>
    </source>
</evidence>
<reference evidence="11" key="2">
    <citation type="journal article" date="2014" name="Mol. Biochem. Parasitol.">
        <title>Capturing the variant surface glycoprotein repertoire (the VSGnome) of Trypanosoma brucei Lister 427.</title>
        <authorList>
            <person name="Cross G.A."/>
            <person name="Kim H.S."/>
            <person name="Wickstead B."/>
        </authorList>
    </citation>
    <scope>NUCLEOTIDE SEQUENCE</scope>
    <source>
        <strain evidence="11">Lister 427</strain>
    </source>
</reference>
<keyword evidence="2" id="KW-1003">Cell membrane</keyword>
<dbReference type="GO" id="GO:0005886">
    <property type="term" value="C:plasma membrane"/>
    <property type="evidence" value="ECO:0007669"/>
    <property type="project" value="UniProtKB-SubCell"/>
</dbReference>
<dbReference type="Gene3D" id="1.10.470.10">
    <property type="entry name" value="Variant Surface Glycoprotein, subunit A, domain 2"/>
    <property type="match status" value="1"/>
</dbReference>
<evidence type="ECO:0000259" key="10">
    <source>
        <dbReference type="Pfam" id="PF00913"/>
    </source>
</evidence>
<feature type="non-terminal residue" evidence="11">
    <location>
        <position position="1"/>
    </location>
</feature>
<organism evidence="11">
    <name type="scientific">Trypanosoma brucei</name>
    <dbReference type="NCBI Taxonomy" id="5691"/>
    <lineage>
        <taxon>Eukaryota</taxon>
        <taxon>Discoba</taxon>
        <taxon>Euglenozoa</taxon>
        <taxon>Kinetoplastea</taxon>
        <taxon>Metakinetoplastina</taxon>
        <taxon>Trypanosomatida</taxon>
        <taxon>Trypanosomatidae</taxon>
        <taxon>Trypanosoma</taxon>
    </lineage>
</organism>
<dbReference type="SUPFAM" id="SSF58087">
    <property type="entry name" value="Variant surface glycoprotein (N-terminal domain)"/>
    <property type="match status" value="1"/>
</dbReference>
<feature type="domain" description="Trypanosome variant surface glycoprotein A-type N-terminal" evidence="10">
    <location>
        <begin position="19"/>
        <end position="367"/>
    </location>
</feature>
<name>M4STC4_9TRYP</name>
<comment type="subcellular location">
    <subcellularLocation>
        <location evidence="1">Cell membrane</location>
        <topology evidence="1">Lipid-anchor</topology>
        <topology evidence="1">GPI-anchor</topology>
    </subcellularLocation>
</comment>
<evidence type="ECO:0000256" key="4">
    <source>
        <dbReference type="ARBA" id="ARBA00023136"/>
    </source>
</evidence>
<keyword evidence="6" id="KW-0449">Lipoprotein</keyword>
<feature type="coiled-coil region" evidence="7">
    <location>
        <begin position="89"/>
        <end position="119"/>
    </location>
</feature>